<dbReference type="AlphaFoldDB" id="A0A183DH47"/>
<organism evidence="4">
    <name type="scientific">Gongylonema pulchrum</name>
    <dbReference type="NCBI Taxonomy" id="637853"/>
    <lineage>
        <taxon>Eukaryota</taxon>
        <taxon>Metazoa</taxon>
        <taxon>Ecdysozoa</taxon>
        <taxon>Nematoda</taxon>
        <taxon>Chromadorea</taxon>
        <taxon>Rhabditida</taxon>
        <taxon>Spirurina</taxon>
        <taxon>Spiruromorpha</taxon>
        <taxon>Spiruroidea</taxon>
        <taxon>Gongylonematidae</taxon>
        <taxon>Gongylonema</taxon>
    </lineage>
</organism>
<dbReference type="Proteomes" id="UP000271098">
    <property type="component" value="Unassembled WGS sequence"/>
</dbReference>
<gene>
    <name evidence="2" type="ORF">GPUH_LOCUS8038</name>
</gene>
<evidence type="ECO:0000313" key="2">
    <source>
        <dbReference type="EMBL" id="VDK60574.1"/>
    </source>
</evidence>
<proteinExistence type="predicted"/>
<dbReference type="EMBL" id="UYRT01022427">
    <property type="protein sequence ID" value="VDK60574.1"/>
    <property type="molecule type" value="Genomic_DNA"/>
</dbReference>
<reference evidence="4" key="1">
    <citation type="submission" date="2016-06" db="UniProtKB">
        <authorList>
            <consortium name="WormBaseParasite"/>
        </authorList>
    </citation>
    <scope>IDENTIFICATION</scope>
</reference>
<dbReference type="GO" id="GO:0005768">
    <property type="term" value="C:endosome"/>
    <property type="evidence" value="ECO:0007669"/>
    <property type="project" value="TreeGrafter"/>
</dbReference>
<feature type="domain" description="BRO1" evidence="1">
    <location>
        <begin position="1"/>
        <end position="122"/>
    </location>
</feature>
<keyword evidence="3" id="KW-1185">Reference proteome</keyword>
<dbReference type="PANTHER" id="PTHR23030">
    <property type="entry name" value="PCD6 INTERACTING PROTEIN-RELATED"/>
    <property type="match status" value="1"/>
</dbReference>
<dbReference type="Pfam" id="PF03097">
    <property type="entry name" value="BRO1"/>
    <property type="match status" value="1"/>
</dbReference>
<evidence type="ECO:0000313" key="3">
    <source>
        <dbReference type="Proteomes" id="UP000271098"/>
    </source>
</evidence>
<name>A0A183DH47_9BILA</name>
<dbReference type="InterPro" id="IPR004328">
    <property type="entry name" value="BRO1_dom"/>
</dbReference>
<sequence>MTPLALVKLAAQCAEYYQEAQKQMQRDALRGLFDKEWTNTVTGKALGLSALAQYHQAMANADAKDIGEQLSRLTESQSLMQQAMNYLPHGTFDAQQAIIQKAYSTAKKDNDFIVNFGSIFFF</sequence>
<reference evidence="2 3" key="2">
    <citation type="submission" date="2018-11" db="EMBL/GenBank/DDBJ databases">
        <authorList>
            <consortium name="Pathogen Informatics"/>
        </authorList>
    </citation>
    <scope>NUCLEOTIDE SEQUENCE [LARGE SCALE GENOMIC DNA]</scope>
</reference>
<accession>A0A183DH47</accession>
<dbReference type="PANTHER" id="PTHR23030:SF39">
    <property type="entry name" value="PROGRAMMED CELL DEATH 6-INTERACTING PROTEIN"/>
    <property type="match status" value="1"/>
</dbReference>
<evidence type="ECO:0000259" key="1">
    <source>
        <dbReference type="PROSITE" id="PS51180"/>
    </source>
</evidence>
<dbReference type="WBParaSite" id="GPUH_0000804701-mRNA-1">
    <property type="protein sequence ID" value="GPUH_0000804701-mRNA-1"/>
    <property type="gene ID" value="GPUH_0000804701"/>
</dbReference>
<dbReference type="InterPro" id="IPR038499">
    <property type="entry name" value="BRO1_sf"/>
</dbReference>
<dbReference type="PROSITE" id="PS51180">
    <property type="entry name" value="BRO1"/>
    <property type="match status" value="1"/>
</dbReference>
<evidence type="ECO:0000313" key="4">
    <source>
        <dbReference type="WBParaSite" id="GPUH_0000804701-mRNA-1"/>
    </source>
</evidence>
<dbReference type="Gene3D" id="1.25.40.280">
    <property type="entry name" value="alix/aip1 like domains"/>
    <property type="match status" value="1"/>
</dbReference>
<dbReference type="GO" id="GO:0000281">
    <property type="term" value="P:mitotic cytokinesis"/>
    <property type="evidence" value="ECO:0007669"/>
    <property type="project" value="TreeGrafter"/>
</dbReference>
<dbReference type="OrthoDB" id="2141925at2759"/>
<protein>
    <submittedName>
        <fullName evidence="4">BRO1 domain-containing protein</fullName>
    </submittedName>
</protein>